<dbReference type="GO" id="GO:0008270">
    <property type="term" value="F:zinc ion binding"/>
    <property type="evidence" value="ECO:0007669"/>
    <property type="project" value="UniProtKB-KW"/>
</dbReference>
<reference evidence="6" key="2">
    <citation type="submission" date="2016-07" db="EMBL/GenBank/DDBJ databases">
        <title>Comparative genomics of the Campylobacter concisus group.</title>
        <authorList>
            <person name="Miller W.G."/>
            <person name="Yee E."/>
            <person name="Chapman M.H."/>
            <person name="Huynh S."/>
            <person name="Bono J.L."/>
            <person name="On S.L.W."/>
            <person name="StLeger J."/>
            <person name="Foster G."/>
            <person name="Parker C.T."/>
        </authorList>
    </citation>
    <scope>NUCLEOTIDE SEQUENCE</scope>
    <source>
        <strain evidence="6">ATCC 33237</strain>
    </source>
</reference>
<dbReference type="PANTHER" id="PTHR33823">
    <property type="entry name" value="RNA POLYMERASE-BINDING TRANSCRIPTION FACTOR DKSA-RELATED"/>
    <property type="match status" value="1"/>
</dbReference>
<dbReference type="EMBL" id="LVWL01000018">
    <property type="protein sequence ID" value="ORI08480.1"/>
    <property type="molecule type" value="Genomic_DNA"/>
</dbReference>
<dbReference type="Proteomes" id="UP000066049">
    <property type="component" value="Chromosome"/>
</dbReference>
<reference evidence="7 12" key="3">
    <citation type="journal article" date="2017" name="Gene Rep">
        <title>The ribosomal RNA operon (rrn) of Campylobacter concisus supports molecular typing to genomospecies level.</title>
        <authorList>
            <person name="Huq M."/>
            <person name="Van T.T.H."/>
            <person name="Gurtler V."/>
            <person name="Elshagmani E."/>
            <person name="Allemailem K.S."/>
            <person name="Smooker P.M."/>
            <person name="Istivan T.S."/>
        </authorList>
    </citation>
    <scope>NUCLEOTIDE SEQUENCE [LARGE SCALE GENOMIC DNA]</scope>
    <source>
        <strain evidence="7 12">RCH 26</strain>
    </source>
</reference>
<feature type="domain" description="Zinc finger DksA/TraR C4-type" evidence="5">
    <location>
        <begin position="80"/>
        <end position="114"/>
    </location>
</feature>
<keyword evidence="3" id="KW-0862">Zinc</keyword>
<accession>A0A0M5MFV2</accession>
<evidence type="ECO:0000313" key="9">
    <source>
        <dbReference type="EMBL" id="QPH84017.1"/>
    </source>
</evidence>
<dbReference type="Proteomes" id="UP000594513">
    <property type="component" value="Chromosome"/>
</dbReference>
<proteinExistence type="predicted"/>
<dbReference type="AlphaFoldDB" id="A0A0M5MFV2"/>
<evidence type="ECO:0000313" key="11">
    <source>
        <dbReference type="Proteomes" id="UP000066049"/>
    </source>
</evidence>
<dbReference type="InterPro" id="IPR000962">
    <property type="entry name" value="Znf_DskA_TraR"/>
</dbReference>
<evidence type="ECO:0000313" key="15">
    <source>
        <dbReference type="Proteomes" id="UP000594630"/>
    </source>
</evidence>
<evidence type="ECO:0000259" key="5">
    <source>
        <dbReference type="Pfam" id="PF01258"/>
    </source>
</evidence>
<evidence type="ECO:0000313" key="13">
    <source>
        <dbReference type="Proteomes" id="UP000196534"/>
    </source>
</evidence>
<evidence type="ECO:0000313" key="12">
    <source>
        <dbReference type="Proteomes" id="UP000192671"/>
    </source>
</evidence>
<dbReference type="PROSITE" id="PS51128">
    <property type="entry name" value="ZF_DKSA_2"/>
    <property type="match status" value="1"/>
</dbReference>
<evidence type="ECO:0000256" key="1">
    <source>
        <dbReference type="ARBA" id="ARBA00022723"/>
    </source>
</evidence>
<dbReference type="EMBL" id="CP049274">
    <property type="protein sequence ID" value="QPH84017.1"/>
    <property type="molecule type" value="Genomic_DNA"/>
</dbReference>
<keyword evidence="1" id="KW-0479">Metal-binding</keyword>
<reference evidence="14 15" key="5">
    <citation type="journal article" date="2018" name="Emerg. Microbes Infect.">
        <title>Genomic analysis of oral Campylobacter concisus strains identified a potential bacterial molecular marker associated with active Crohn's disease.</title>
        <authorList>
            <person name="Liu F."/>
            <person name="Ma R."/>
            <person name="Tay C.Y.A."/>
            <person name="Octavia S."/>
            <person name="Lan R."/>
            <person name="Chung H.K.L."/>
            <person name="Riordan S.M."/>
            <person name="Grimm M.C."/>
            <person name="Leong R.W."/>
            <person name="Tanaka M.M."/>
            <person name="Connor S."/>
            <person name="Zhang L."/>
        </authorList>
    </citation>
    <scope>NUCLEOTIDE SEQUENCE [LARGE SCALE GENOMIC DNA]</scope>
    <source>
        <strain evidence="9 15">P10CDO-S2</strain>
        <strain evidence="10 14">P27CDO-S2</strain>
    </source>
</reference>
<dbReference type="OrthoDB" id="9803742at2"/>
<evidence type="ECO:0000256" key="3">
    <source>
        <dbReference type="ARBA" id="ARBA00022833"/>
    </source>
</evidence>
<dbReference type="InterPro" id="IPR037187">
    <property type="entry name" value="DnaK_N"/>
</dbReference>
<dbReference type="SUPFAM" id="SSF109635">
    <property type="entry name" value="DnaK suppressor protein DksA, alpha-hairpin domain"/>
    <property type="match status" value="1"/>
</dbReference>
<dbReference type="InterPro" id="IPR020458">
    <property type="entry name" value="Znf_DskA_TraR_CS"/>
</dbReference>
<reference evidence="9" key="6">
    <citation type="submission" date="2020-02" db="EMBL/GenBank/DDBJ databases">
        <title>Analysis of Completed Campylobacter concisus Genomes Identified Genomospecies Features, Novel plasmids and Their Association with Severe Ulcerative Colitis.</title>
        <authorList>
            <person name="Zhang L."/>
        </authorList>
    </citation>
    <scope>NUCLEOTIDE SEQUENCE</scope>
    <source>
        <strain evidence="9">P10CDO-S2</strain>
        <strain evidence="10">P27CDO-S2</strain>
    </source>
</reference>
<dbReference type="PATRIC" id="fig|199.248.peg.497"/>
<dbReference type="Proteomes" id="UP000192671">
    <property type="component" value="Unassembled WGS sequence"/>
</dbReference>
<dbReference type="EMBL" id="CP012541">
    <property type="protein sequence ID" value="ALF47175.1"/>
    <property type="molecule type" value="Genomic_DNA"/>
</dbReference>
<feature type="zinc finger region" description="dksA C4-type" evidence="4">
    <location>
        <begin position="84"/>
        <end position="108"/>
    </location>
</feature>
<dbReference type="RefSeq" id="WP_035167251.1">
    <property type="nucleotide sequence ID" value="NZ_CABMKP010000004.1"/>
</dbReference>
<dbReference type="Proteomes" id="UP000196534">
    <property type="component" value="Unassembled WGS sequence"/>
</dbReference>
<reference evidence="11" key="1">
    <citation type="submission" date="2015-08" db="EMBL/GenBank/DDBJ databases">
        <title>Comparative genomics of the Campylobacter concisus group.</title>
        <authorList>
            <person name="Miller W.G."/>
            <person name="Yee E."/>
            <person name="Chapman M.H."/>
            <person name="Huynh S."/>
            <person name="Bono J.L."/>
            <person name="On S.L.W."/>
            <person name="St Leger J."/>
            <person name="Foster G."/>
            <person name="Parker C.T."/>
        </authorList>
    </citation>
    <scope>NUCLEOTIDE SEQUENCE [LARGE SCALE GENOMIC DNA]</scope>
    <source>
        <strain evidence="11">ATCC 33237</strain>
    </source>
</reference>
<dbReference type="NCBIfam" id="NF033459">
    <property type="entry name" value="DksA_like"/>
    <property type="match status" value="1"/>
</dbReference>
<dbReference type="EMBL" id="NDYR01000004">
    <property type="protein sequence ID" value="OUT19634.1"/>
    <property type="molecule type" value="Genomic_DNA"/>
</dbReference>
<organism evidence="6 11">
    <name type="scientific">Campylobacter concisus</name>
    <dbReference type="NCBI Taxonomy" id="199"/>
    <lineage>
        <taxon>Bacteria</taxon>
        <taxon>Pseudomonadati</taxon>
        <taxon>Campylobacterota</taxon>
        <taxon>Epsilonproteobacteria</taxon>
        <taxon>Campylobacterales</taxon>
        <taxon>Campylobacteraceae</taxon>
        <taxon>Campylobacter</taxon>
    </lineage>
</organism>
<dbReference type="GeneID" id="28662140"/>
<evidence type="ECO:0000313" key="14">
    <source>
        <dbReference type="Proteomes" id="UP000594513"/>
    </source>
</evidence>
<evidence type="ECO:0000256" key="4">
    <source>
        <dbReference type="PROSITE-ProRule" id="PRU00510"/>
    </source>
</evidence>
<dbReference type="KEGG" id="ccoc:CCON33237_0470"/>
<sequence length="118" mass="13553">MTQTELNFFKKLLEERKLQIKKNIYDSSVEVNGLRDSGVSDEFDIASVNTDQLIEHSISTQQRAELSEIDEALEKIANKTYGICDMCEEEISIPRLKVKPHAKYCITCREIIEKTAKN</sequence>
<dbReference type="EMBL" id="CP049272">
    <property type="protein sequence ID" value="QPH85889.1"/>
    <property type="molecule type" value="Genomic_DNA"/>
</dbReference>
<name>A0A0M5MFV2_9BACT</name>
<dbReference type="PROSITE" id="PS01102">
    <property type="entry name" value="ZF_DKSA_1"/>
    <property type="match status" value="1"/>
</dbReference>
<evidence type="ECO:0000313" key="8">
    <source>
        <dbReference type="EMBL" id="OUT19634.1"/>
    </source>
</evidence>
<dbReference type="Pfam" id="PF01258">
    <property type="entry name" value="zf-dskA_traR"/>
    <property type="match status" value="1"/>
</dbReference>
<gene>
    <name evidence="6" type="primary">dksA</name>
    <name evidence="7" type="ORF">A3835_02745</name>
    <name evidence="8" type="ORF">B9N61_00810</name>
    <name evidence="6" type="ORF">CCON33237_0470</name>
    <name evidence="9" type="ORF">CVT06_02465</name>
    <name evidence="10" type="ORF">CVT17_02380</name>
</gene>
<keyword evidence="2" id="KW-0863">Zinc-finger</keyword>
<dbReference type="SUPFAM" id="SSF57716">
    <property type="entry name" value="Glucocorticoid receptor-like (DNA-binding domain)"/>
    <property type="match status" value="1"/>
</dbReference>
<evidence type="ECO:0000313" key="7">
    <source>
        <dbReference type="EMBL" id="ORI08480.1"/>
    </source>
</evidence>
<protein>
    <submittedName>
        <fullName evidence="6">DnaK suppressor protein</fullName>
    </submittedName>
    <submittedName>
        <fullName evidence="7">Molecular chaperone DnaK suppressor DksA</fullName>
    </submittedName>
    <submittedName>
        <fullName evidence="9">RNA polymerase-binding protein DksA</fullName>
    </submittedName>
</protein>
<dbReference type="Gene3D" id="1.20.120.910">
    <property type="entry name" value="DksA, coiled-coil domain"/>
    <property type="match status" value="1"/>
</dbReference>
<dbReference type="PANTHER" id="PTHR33823:SF4">
    <property type="entry name" value="GENERAL STRESS PROTEIN 16O"/>
    <property type="match status" value="1"/>
</dbReference>
<dbReference type="Proteomes" id="UP000594630">
    <property type="component" value="Chromosome"/>
</dbReference>
<evidence type="ECO:0000313" key="10">
    <source>
        <dbReference type="EMBL" id="QPH85889.1"/>
    </source>
</evidence>
<evidence type="ECO:0000313" key="6">
    <source>
        <dbReference type="EMBL" id="ALF47175.1"/>
    </source>
</evidence>
<reference evidence="8 13" key="4">
    <citation type="submission" date="2017-04" db="EMBL/GenBank/DDBJ databases">
        <title>Complete genome of Campylobacter concisus ATCC 33237T and draft genomes for an additional eight well characterized C. concisus strains.</title>
        <authorList>
            <person name="Cornelius A.J."/>
            <person name="Miller W.G."/>
            <person name="Lastovica A.J."/>
            <person name="On S.L."/>
            <person name="French N.P."/>
            <person name="Vandenberg O."/>
            <person name="Biggs P.J."/>
        </authorList>
    </citation>
    <scope>NUCLEOTIDE SEQUENCE [LARGE SCALE GENOMIC DNA]</scope>
    <source>
        <strain evidence="8 13">Lasto205.94</strain>
    </source>
</reference>
<evidence type="ECO:0000256" key="2">
    <source>
        <dbReference type="ARBA" id="ARBA00022771"/>
    </source>
</evidence>